<protein>
    <submittedName>
        <fullName evidence="1">(California timema) hypothetical protein</fullName>
    </submittedName>
</protein>
<evidence type="ECO:0000313" key="1">
    <source>
        <dbReference type="EMBL" id="CAD7568668.1"/>
    </source>
</evidence>
<dbReference type="EMBL" id="OE179387">
    <property type="protein sequence ID" value="CAD7568668.1"/>
    <property type="molecule type" value="Genomic_DNA"/>
</dbReference>
<accession>A0A7R9IXP3</accession>
<proteinExistence type="predicted"/>
<dbReference type="AlphaFoldDB" id="A0A7R9IXP3"/>
<organism evidence="1">
    <name type="scientific">Timema californicum</name>
    <name type="common">California timema</name>
    <name type="synonym">Walking stick</name>
    <dbReference type="NCBI Taxonomy" id="61474"/>
    <lineage>
        <taxon>Eukaryota</taxon>
        <taxon>Metazoa</taxon>
        <taxon>Ecdysozoa</taxon>
        <taxon>Arthropoda</taxon>
        <taxon>Hexapoda</taxon>
        <taxon>Insecta</taxon>
        <taxon>Pterygota</taxon>
        <taxon>Neoptera</taxon>
        <taxon>Polyneoptera</taxon>
        <taxon>Phasmatodea</taxon>
        <taxon>Timematodea</taxon>
        <taxon>Timematoidea</taxon>
        <taxon>Timematidae</taxon>
        <taxon>Timema</taxon>
    </lineage>
</organism>
<name>A0A7R9IXP3_TIMCA</name>
<reference evidence="1" key="1">
    <citation type="submission" date="2020-11" db="EMBL/GenBank/DDBJ databases">
        <authorList>
            <person name="Tran Van P."/>
        </authorList>
    </citation>
    <scope>NUCLEOTIDE SEQUENCE</scope>
</reference>
<gene>
    <name evidence="1" type="ORF">TCMB3V08_LOCUS1428</name>
</gene>
<sequence length="404" mass="46237">MFRKLKSLEVERAYIEVFEEWNREEIIEEVVNAKGNEGHYLRYTTCYRGISVDWDACANRFVQLVREEMSRKNVSEQSRLLELCWSVSRTRNNPGSWNCVGQYRELGTIQAPGTVLEQSKFLELCWSVSGTRNNPSSWNCVGQYRELGTIQAPGTVLKMFQLSTIALTTWLSPPAPRLSCSLEYGWHILDHNSSSHDDIPQILSHVVKLRVHNNYLRVALQPEVTSCDDVQLITKYMCPVSATLQNRFFLYNGTATSRLTSVDYHSAKHGFLKCVYTASRLKCRQEEALFLNKIAETLSNMRVYSPMCTHIETQLCGTSRGSCSAPLILAAILLLTLYRLRPPCKSSLLTTNSRMKRSPKHTTTVWHTDVSTEKVRNALIGLYCTIRRPVIFLDIWMVYVTKQA</sequence>